<organism evidence="1 2">
    <name type="scientific">Prosthecochloris vibrioformis</name>
    <name type="common">Chlorobium vibrioforme</name>
    <dbReference type="NCBI Taxonomy" id="1098"/>
    <lineage>
        <taxon>Bacteria</taxon>
        <taxon>Pseudomonadati</taxon>
        <taxon>Chlorobiota</taxon>
        <taxon>Chlorobiia</taxon>
        <taxon>Chlorobiales</taxon>
        <taxon>Chlorobiaceae</taxon>
        <taxon>Prosthecochloris</taxon>
    </lineage>
</organism>
<reference evidence="1 2" key="1">
    <citation type="submission" date="2019-05" db="EMBL/GenBank/DDBJ databases">
        <title>Draft Whole-Genome sequence of the green sulfur bacterium Prosthecochloris vibrioformis DSM 260.</title>
        <authorList>
            <person name="Meyer T.E."/>
            <person name="Kyndt J.A."/>
        </authorList>
    </citation>
    <scope>NUCLEOTIDE SEQUENCE [LARGE SCALE GENOMIC DNA]</scope>
    <source>
        <strain evidence="1 2">DSM 260</strain>
    </source>
</reference>
<evidence type="ECO:0000313" key="2">
    <source>
        <dbReference type="Proteomes" id="UP000309544"/>
    </source>
</evidence>
<keyword evidence="2" id="KW-1185">Reference proteome</keyword>
<accession>A0A5C4RSX8</accession>
<protein>
    <submittedName>
        <fullName evidence="1">SIR2 family protein</fullName>
    </submittedName>
</protein>
<dbReference type="EMBL" id="VDCI01000021">
    <property type="protein sequence ID" value="TNJ34034.1"/>
    <property type="molecule type" value="Genomic_DNA"/>
</dbReference>
<proteinExistence type="predicted"/>
<sequence length="382" mass="43484">MNEKYNVSGRINILRQALASDKNRVAFLLGAGCPLSIRDKESKPLIPDIAGLTTAVCRELDQDKIEKLKTGIVLPGGKEATIEDILSRVRLLIDAIGGSEFDGLKKEDLTDIEKKICDKITQEVNKDLPDKITSYHNLASWISGIPREHPIEIFTPNYDLLVESALETKNIPYFDGFVGSRNAFFDLHTMEYEELPSRWVRLWKLHGSVNWWVDTDGNVFRGVSKNNDKQMIYPSHLKYLQSRRMPYLAMQDRLSNFLSTGQSVLITNGYSFVDQHLNEIITQRLSANPRSVCFGLLYDDIEKYPEALDCAQKTTNLHLLSKDAAFFAGEQKSWEENDDHSYTYLTEKIDSNTKCKIGDFASFSQFLLKQTGDFKMEGQNES</sequence>
<dbReference type="Proteomes" id="UP000309544">
    <property type="component" value="Unassembled WGS sequence"/>
</dbReference>
<gene>
    <name evidence="1" type="ORF">FGF68_10665</name>
</gene>
<comment type="caution">
    <text evidence="1">The sequence shown here is derived from an EMBL/GenBank/DDBJ whole genome shotgun (WGS) entry which is preliminary data.</text>
</comment>
<dbReference type="Pfam" id="PF13289">
    <property type="entry name" value="SIR2_2"/>
    <property type="match status" value="1"/>
</dbReference>
<evidence type="ECO:0000313" key="1">
    <source>
        <dbReference type="EMBL" id="TNJ34034.1"/>
    </source>
</evidence>
<name>A0A5C4RSX8_PROVB</name>
<dbReference type="AlphaFoldDB" id="A0A5C4RSX8"/>